<evidence type="ECO:0000313" key="1">
    <source>
        <dbReference type="EMBL" id="TBX93830.1"/>
    </source>
</evidence>
<accession>A0A8G2IZB2</accession>
<reference evidence="1 2" key="1">
    <citation type="submission" date="2019-02" db="EMBL/GenBank/DDBJ databases">
        <title>The competitiveness to form nodules shapes the capacities of Rhizobium leguminosarum sv viciae communities to promote symbiosis with specific hosts.</title>
        <authorList>
            <person name="Boivin S."/>
            <person name="Lepetit M."/>
        </authorList>
    </citation>
    <scope>NUCLEOTIDE SEQUENCE [LARGE SCALE GENOMIC DNA]</scope>
    <source>
        <strain evidence="1 2">SPF4F3</strain>
    </source>
</reference>
<sequence>MMMLRLKRLRNSLGDARHCAGRKVVAVALELNKSPPLSTTVGRNSASEDGGINLGEKFRKVLKNDSF</sequence>
<organism evidence="1 2">
    <name type="scientific">Rhizobium leguminosarum bv. viciae</name>
    <dbReference type="NCBI Taxonomy" id="387"/>
    <lineage>
        <taxon>Bacteria</taxon>
        <taxon>Pseudomonadati</taxon>
        <taxon>Pseudomonadota</taxon>
        <taxon>Alphaproteobacteria</taxon>
        <taxon>Hyphomicrobiales</taxon>
        <taxon>Rhizobiaceae</taxon>
        <taxon>Rhizobium/Agrobacterium group</taxon>
        <taxon>Rhizobium</taxon>
    </lineage>
</organism>
<dbReference type="GeneID" id="303212252"/>
<dbReference type="Proteomes" id="UP000291866">
    <property type="component" value="Unassembled WGS sequence"/>
</dbReference>
<dbReference type="RefSeq" id="WP_129557819.1">
    <property type="nucleotide sequence ID" value="NZ_SJLU01000006.1"/>
</dbReference>
<proteinExistence type="predicted"/>
<name>A0A8G2IZB2_RHILV</name>
<dbReference type="AlphaFoldDB" id="A0A8G2IZB2"/>
<comment type="caution">
    <text evidence="1">The sequence shown here is derived from an EMBL/GenBank/DDBJ whole genome shotgun (WGS) entry which is preliminary data.</text>
</comment>
<gene>
    <name evidence="1" type="ORF">E0H31_15130</name>
</gene>
<dbReference type="EMBL" id="SJLU01000006">
    <property type="protein sequence ID" value="TBX93830.1"/>
    <property type="molecule type" value="Genomic_DNA"/>
</dbReference>
<evidence type="ECO:0000313" key="2">
    <source>
        <dbReference type="Proteomes" id="UP000291866"/>
    </source>
</evidence>
<protein>
    <submittedName>
        <fullName evidence="1">Uncharacterized protein</fullName>
    </submittedName>
</protein>